<evidence type="ECO:0000313" key="10">
    <source>
        <dbReference type="Proteomes" id="UP000628775"/>
    </source>
</evidence>
<dbReference type="Gene3D" id="3.40.50.10840">
    <property type="entry name" value="Putative sugar-binding, N-terminal domain"/>
    <property type="match status" value="1"/>
</dbReference>
<evidence type="ECO:0000259" key="7">
    <source>
        <dbReference type="Pfam" id="PF07005"/>
    </source>
</evidence>
<dbReference type="Gene3D" id="3.40.980.20">
    <property type="entry name" value="Four-carbon acid sugar kinase, nucleotide binding domain"/>
    <property type="match status" value="1"/>
</dbReference>
<dbReference type="Pfam" id="PF17042">
    <property type="entry name" value="NBD_C"/>
    <property type="match status" value="1"/>
</dbReference>
<feature type="domain" description="Four-carbon acid sugar kinase nucleotide binding" evidence="8">
    <location>
        <begin position="245"/>
        <end position="416"/>
    </location>
</feature>
<dbReference type="GO" id="GO:0005524">
    <property type="term" value="F:ATP binding"/>
    <property type="evidence" value="ECO:0007669"/>
    <property type="project" value="UniProtKB-KW"/>
</dbReference>
<name>A0A8J3E037_9BACL</name>
<sequence length="436" mass="47483">MKIGVIADDLTGANATGVRLSKQGFQAATMVYYDQPILAASINAICVDTDSRYADERVARMRVNRVLDHLKDWKADVICKRIDSTVRGNIGVELESVLNRLGERSIAVVVASYPDSGRISSGGYLLVDGVPVQATDVAKDPVRPLTQSYIPSIIQKQSHYAVSHMGLDTVLAGASAIFKALQKHIEKKNRIIVIDAVTNEEIEEIAQAMVSIKDYLMIPADPGPLTAAYSKAYTSQRSRNKKIIVTVGSVTSNSQRQMQYLIEKIKAEPIYVNAEKLASASESWDEEIDSTVKRALKEIIRQDIIVITTVPLGDEQLNLEEIVKREGQTQDYLAKRIADGLAKITRLVIQSTDQDIGGCFSSGGDVTASLCSVGSAEGIRLRDEVLPLVAYGQFIGGHLDGIPLVTKGGMAGDKKAIYTSVKYLLTQNTLIEKTKV</sequence>
<comment type="caution">
    <text evidence="9">The sequence shown here is derived from an EMBL/GenBank/DDBJ whole genome shotgun (WGS) entry which is preliminary data.</text>
</comment>
<evidence type="ECO:0000259" key="8">
    <source>
        <dbReference type="Pfam" id="PF17042"/>
    </source>
</evidence>
<reference evidence="9" key="2">
    <citation type="submission" date="2020-09" db="EMBL/GenBank/DDBJ databases">
        <authorList>
            <person name="Sun Q."/>
            <person name="Zhou Y."/>
        </authorList>
    </citation>
    <scope>NUCLEOTIDE SEQUENCE</scope>
    <source>
        <strain evidence="9">CGMCC 1.15371</strain>
    </source>
</reference>
<organism evidence="9 10">
    <name type="scientific">Pullulanibacillus camelliae</name>
    <dbReference type="NCBI Taxonomy" id="1707096"/>
    <lineage>
        <taxon>Bacteria</taxon>
        <taxon>Bacillati</taxon>
        <taxon>Bacillota</taxon>
        <taxon>Bacilli</taxon>
        <taxon>Bacillales</taxon>
        <taxon>Sporolactobacillaceae</taxon>
        <taxon>Pullulanibacillus</taxon>
    </lineage>
</organism>
<evidence type="ECO:0000256" key="2">
    <source>
        <dbReference type="ARBA" id="ARBA00022679"/>
    </source>
</evidence>
<gene>
    <name evidence="9" type="ORF">GCM10011391_35100</name>
</gene>
<protein>
    <recommendedName>
        <fullName evidence="11">Four-carbon acid sugar kinase family protein</fullName>
    </recommendedName>
</protein>
<dbReference type="Proteomes" id="UP000628775">
    <property type="component" value="Unassembled WGS sequence"/>
</dbReference>
<keyword evidence="3" id="KW-0547">Nucleotide-binding</keyword>
<evidence type="ECO:0000256" key="6">
    <source>
        <dbReference type="ARBA" id="ARBA00023277"/>
    </source>
</evidence>
<evidence type="ECO:0008006" key="11">
    <source>
        <dbReference type="Google" id="ProtNLM"/>
    </source>
</evidence>
<evidence type="ECO:0000256" key="5">
    <source>
        <dbReference type="ARBA" id="ARBA00022840"/>
    </source>
</evidence>
<keyword evidence="4" id="KW-0418">Kinase</keyword>
<dbReference type="RefSeq" id="WP_188697597.1">
    <property type="nucleotide sequence ID" value="NZ_BMIR01000023.1"/>
</dbReference>
<dbReference type="InterPro" id="IPR042213">
    <property type="entry name" value="NBD_C_sf"/>
</dbReference>
<dbReference type="EMBL" id="BMIR01000023">
    <property type="protein sequence ID" value="GGE53198.1"/>
    <property type="molecule type" value="Genomic_DNA"/>
</dbReference>
<evidence type="ECO:0000256" key="4">
    <source>
        <dbReference type="ARBA" id="ARBA00022777"/>
    </source>
</evidence>
<proteinExistence type="inferred from homology"/>
<dbReference type="InterPro" id="IPR037051">
    <property type="entry name" value="4-carb_acid_sugar_kinase_N_sf"/>
</dbReference>
<dbReference type="InterPro" id="IPR010737">
    <property type="entry name" value="4-carb_acid_sugar_kinase_N"/>
</dbReference>
<comment type="similarity">
    <text evidence="1">Belongs to the four-carbon acid sugar kinase family.</text>
</comment>
<dbReference type="GO" id="GO:0016301">
    <property type="term" value="F:kinase activity"/>
    <property type="evidence" value="ECO:0007669"/>
    <property type="project" value="UniProtKB-KW"/>
</dbReference>
<dbReference type="Pfam" id="PF07005">
    <property type="entry name" value="SBD_N"/>
    <property type="match status" value="1"/>
</dbReference>
<dbReference type="AlphaFoldDB" id="A0A8J3E037"/>
<dbReference type="SUPFAM" id="SSF142764">
    <property type="entry name" value="YgbK-like"/>
    <property type="match status" value="1"/>
</dbReference>
<keyword evidence="5" id="KW-0067">ATP-binding</keyword>
<keyword evidence="2" id="KW-0808">Transferase</keyword>
<dbReference type="InterPro" id="IPR031475">
    <property type="entry name" value="NBD_C"/>
</dbReference>
<feature type="domain" description="Four-carbon acid sugar kinase N-terminal" evidence="7">
    <location>
        <begin position="3"/>
        <end position="228"/>
    </location>
</feature>
<evidence type="ECO:0000256" key="3">
    <source>
        <dbReference type="ARBA" id="ARBA00022741"/>
    </source>
</evidence>
<reference evidence="9" key="1">
    <citation type="journal article" date="2014" name="Int. J. Syst. Evol. Microbiol.">
        <title>Complete genome sequence of Corynebacterium casei LMG S-19264T (=DSM 44701T), isolated from a smear-ripened cheese.</title>
        <authorList>
            <consortium name="US DOE Joint Genome Institute (JGI-PGF)"/>
            <person name="Walter F."/>
            <person name="Albersmeier A."/>
            <person name="Kalinowski J."/>
            <person name="Ruckert C."/>
        </authorList>
    </citation>
    <scope>NUCLEOTIDE SEQUENCE</scope>
    <source>
        <strain evidence="9">CGMCC 1.15371</strain>
    </source>
</reference>
<keyword evidence="10" id="KW-1185">Reference proteome</keyword>
<accession>A0A8J3E037</accession>
<keyword evidence="6" id="KW-0119">Carbohydrate metabolism</keyword>
<evidence type="ECO:0000313" key="9">
    <source>
        <dbReference type="EMBL" id="GGE53198.1"/>
    </source>
</evidence>
<evidence type="ECO:0000256" key="1">
    <source>
        <dbReference type="ARBA" id="ARBA00005715"/>
    </source>
</evidence>